<dbReference type="GO" id="GO:0055085">
    <property type="term" value="P:transmembrane transport"/>
    <property type="evidence" value="ECO:0007669"/>
    <property type="project" value="InterPro"/>
</dbReference>
<feature type="transmembrane region" description="Helical" evidence="7">
    <location>
        <begin position="228"/>
        <end position="248"/>
    </location>
</feature>
<comment type="similarity">
    <text evidence="7">Belongs to the binding-protein-dependent transport system permease family.</text>
</comment>
<dbReference type="Gene3D" id="1.10.3720.10">
    <property type="entry name" value="MetI-like"/>
    <property type="match status" value="1"/>
</dbReference>
<keyword evidence="5 7" id="KW-1133">Transmembrane helix</keyword>
<dbReference type="InterPro" id="IPR035906">
    <property type="entry name" value="MetI-like_sf"/>
</dbReference>
<evidence type="ECO:0000256" key="4">
    <source>
        <dbReference type="ARBA" id="ARBA00022692"/>
    </source>
</evidence>
<dbReference type="SUPFAM" id="SSF161098">
    <property type="entry name" value="MetI-like"/>
    <property type="match status" value="1"/>
</dbReference>
<feature type="transmembrane region" description="Helical" evidence="7">
    <location>
        <begin position="27"/>
        <end position="48"/>
    </location>
</feature>
<dbReference type="GO" id="GO:0005886">
    <property type="term" value="C:plasma membrane"/>
    <property type="evidence" value="ECO:0007669"/>
    <property type="project" value="UniProtKB-SubCell"/>
</dbReference>
<dbReference type="EMBL" id="RBAL01000013">
    <property type="protein sequence ID" value="RKN39492.1"/>
    <property type="molecule type" value="Genomic_DNA"/>
</dbReference>
<evidence type="ECO:0000256" key="1">
    <source>
        <dbReference type="ARBA" id="ARBA00004651"/>
    </source>
</evidence>
<keyword evidence="6 7" id="KW-0472">Membrane</keyword>
<accession>A0A3A9YTT8</accession>
<evidence type="ECO:0000256" key="7">
    <source>
        <dbReference type="RuleBase" id="RU363032"/>
    </source>
</evidence>
<dbReference type="PANTHER" id="PTHR30193:SF41">
    <property type="entry name" value="DIACETYLCHITOBIOSE UPTAKE SYSTEM PERMEASE PROTEIN NGCF"/>
    <property type="match status" value="1"/>
</dbReference>
<proteinExistence type="inferred from homology"/>
<evidence type="ECO:0000256" key="5">
    <source>
        <dbReference type="ARBA" id="ARBA00022989"/>
    </source>
</evidence>
<gene>
    <name evidence="9" type="ORF">D7294_21095</name>
</gene>
<feature type="transmembrane region" description="Helical" evidence="7">
    <location>
        <begin position="174"/>
        <end position="197"/>
    </location>
</feature>
<comment type="subcellular location">
    <subcellularLocation>
        <location evidence="1 7">Cell membrane</location>
        <topology evidence="1 7">Multi-pass membrane protein</topology>
    </subcellularLocation>
</comment>
<dbReference type="CDD" id="cd06261">
    <property type="entry name" value="TM_PBP2"/>
    <property type="match status" value="1"/>
</dbReference>
<evidence type="ECO:0000259" key="8">
    <source>
        <dbReference type="PROSITE" id="PS50928"/>
    </source>
</evidence>
<organism evidence="9 10">
    <name type="scientific">Streptomyces hoynatensis</name>
    <dbReference type="NCBI Taxonomy" id="1141874"/>
    <lineage>
        <taxon>Bacteria</taxon>
        <taxon>Bacillati</taxon>
        <taxon>Actinomycetota</taxon>
        <taxon>Actinomycetes</taxon>
        <taxon>Kitasatosporales</taxon>
        <taxon>Streptomycetaceae</taxon>
        <taxon>Streptomyces</taxon>
    </lineage>
</organism>
<evidence type="ECO:0000256" key="2">
    <source>
        <dbReference type="ARBA" id="ARBA00022448"/>
    </source>
</evidence>
<dbReference type="InterPro" id="IPR051393">
    <property type="entry name" value="ABC_transporter_permease"/>
</dbReference>
<comment type="caution">
    <text evidence="9">The sequence shown here is derived from an EMBL/GenBank/DDBJ whole genome shotgun (WGS) entry which is preliminary data.</text>
</comment>
<dbReference type="PANTHER" id="PTHR30193">
    <property type="entry name" value="ABC TRANSPORTER PERMEASE PROTEIN"/>
    <property type="match status" value="1"/>
</dbReference>
<protein>
    <submittedName>
        <fullName evidence="9">Sugar ABC transporter permease</fullName>
    </submittedName>
</protein>
<dbReference type="RefSeq" id="WP_120682128.1">
    <property type="nucleotide sequence ID" value="NZ_RBAL01000013.1"/>
</dbReference>
<name>A0A3A9YTT8_9ACTN</name>
<dbReference type="PROSITE" id="PS50928">
    <property type="entry name" value="ABC_TM1"/>
    <property type="match status" value="1"/>
</dbReference>
<dbReference type="OrthoDB" id="9804439at2"/>
<feature type="transmembrane region" description="Helical" evidence="7">
    <location>
        <begin position="124"/>
        <end position="144"/>
    </location>
</feature>
<dbReference type="InterPro" id="IPR000515">
    <property type="entry name" value="MetI-like"/>
</dbReference>
<feature type="transmembrane region" description="Helical" evidence="7">
    <location>
        <begin position="91"/>
        <end position="112"/>
    </location>
</feature>
<dbReference type="AlphaFoldDB" id="A0A3A9YTT8"/>
<evidence type="ECO:0000256" key="6">
    <source>
        <dbReference type="ARBA" id="ARBA00023136"/>
    </source>
</evidence>
<evidence type="ECO:0000313" key="10">
    <source>
        <dbReference type="Proteomes" id="UP000272474"/>
    </source>
</evidence>
<dbReference type="Proteomes" id="UP000272474">
    <property type="component" value="Unassembled WGS sequence"/>
</dbReference>
<keyword evidence="4 7" id="KW-0812">Transmembrane</keyword>
<dbReference type="Pfam" id="PF00528">
    <property type="entry name" value="BPD_transp_1"/>
    <property type="match status" value="1"/>
</dbReference>
<feature type="transmembrane region" description="Helical" evidence="7">
    <location>
        <begin position="280"/>
        <end position="300"/>
    </location>
</feature>
<evidence type="ECO:0000313" key="9">
    <source>
        <dbReference type="EMBL" id="RKN39492.1"/>
    </source>
</evidence>
<keyword evidence="3" id="KW-1003">Cell membrane</keyword>
<sequence>MAATTAAWRAGSASGVRPRGIFTSARTFWLALAPALLFYTALTLYPMAQVIVSGFTDANGFTGDRDFVGLDNFTHMFTDDPALLDALGHTAVYSFFKVAVQTVVAFLIAVLLNKKMRGGNIYRAIFFAPIVISPVAVVFTWSFMFDPTNGSINTLLSDVGLGSLAQDWLGDYDLALYSVILVDMWSGLGFSVVIFLAGMSTIPAEITEAARVDGAGPLRTMWSITLPLLRNTTGLVLVLAINGALRAFDTVYLMTQGGPGDSTELYMTRLFDEGFVRNNFGYASSMALVVILVLIGIAWLQNRLNDEQRAGGRA</sequence>
<keyword evidence="2 7" id="KW-0813">Transport</keyword>
<feature type="domain" description="ABC transmembrane type-1" evidence="8">
    <location>
        <begin position="87"/>
        <end position="301"/>
    </location>
</feature>
<evidence type="ECO:0000256" key="3">
    <source>
        <dbReference type="ARBA" id="ARBA00022475"/>
    </source>
</evidence>
<reference evidence="9 10" key="1">
    <citation type="journal article" date="2014" name="Int. J. Syst. Evol. Microbiol.">
        <title>Streptomyces hoynatensis sp. nov., isolated from deep marine sediment.</title>
        <authorList>
            <person name="Veyisoglu A."/>
            <person name="Sahin N."/>
        </authorList>
    </citation>
    <scope>NUCLEOTIDE SEQUENCE [LARGE SCALE GENOMIC DNA]</scope>
    <source>
        <strain evidence="9 10">KCTC 29097</strain>
    </source>
</reference>
<keyword evidence="10" id="KW-1185">Reference proteome</keyword>